<protein>
    <submittedName>
        <fullName evidence="2">Uncharacterized protein</fullName>
    </submittedName>
</protein>
<gene>
    <name evidence="2" type="ORF">GLX28_09935</name>
</gene>
<dbReference type="Proteomes" id="UP000430519">
    <property type="component" value="Unassembled WGS sequence"/>
</dbReference>
<keyword evidence="1" id="KW-0472">Membrane</keyword>
<feature type="transmembrane region" description="Helical" evidence="1">
    <location>
        <begin position="90"/>
        <end position="112"/>
    </location>
</feature>
<dbReference type="AlphaFoldDB" id="A0A6I4YGJ7"/>
<organism evidence="2 3">
    <name type="scientific">Deinococcus xianganensis</name>
    <dbReference type="NCBI Taxonomy" id="1507289"/>
    <lineage>
        <taxon>Bacteria</taxon>
        <taxon>Thermotogati</taxon>
        <taxon>Deinococcota</taxon>
        <taxon>Deinococci</taxon>
        <taxon>Deinococcales</taxon>
        <taxon>Deinococcaceae</taxon>
        <taxon>Deinococcus</taxon>
    </lineage>
</organism>
<comment type="caution">
    <text evidence="2">The sequence shown here is derived from an EMBL/GenBank/DDBJ whole genome shotgun (WGS) entry which is preliminary data.</text>
</comment>
<keyword evidence="1" id="KW-0812">Transmembrane</keyword>
<proteinExistence type="predicted"/>
<evidence type="ECO:0000313" key="3">
    <source>
        <dbReference type="Proteomes" id="UP000430519"/>
    </source>
</evidence>
<sequence>MNTFAPDRRRPARMLVGCYLLLAVSPFLPTMLFAVRGHPISWSTVLGEMNLAIPIMLSVFAAVLGANASVDSRPRPPGAWTAWPGCGQTLLLLTPVWTILLILGSLAVLRIWSVPTRAVVGTWETSSYNTTTLHDEHVARRVVLHADGTVTGEERGGWSAPRSLQGRYTYDQADRQLTLQVAGLEGEAQLMHDPFVDFRLTMRWAEDRALIQQLR</sequence>
<evidence type="ECO:0000256" key="1">
    <source>
        <dbReference type="SAM" id="Phobius"/>
    </source>
</evidence>
<feature type="transmembrane region" description="Helical" evidence="1">
    <location>
        <begin position="12"/>
        <end position="31"/>
    </location>
</feature>
<evidence type="ECO:0000313" key="2">
    <source>
        <dbReference type="EMBL" id="MXV19958.1"/>
    </source>
</evidence>
<name>A0A6I4YGJ7_9DEIO</name>
<keyword evidence="3" id="KW-1185">Reference proteome</keyword>
<accession>A0A6I4YGJ7</accession>
<reference evidence="2 3" key="1">
    <citation type="submission" date="2019-11" db="EMBL/GenBank/DDBJ databases">
        <title>Genome sequence of Deinococcus xianganensis Y35, AI-2 producing algicidal bacterium, isolated from lake water.</title>
        <authorList>
            <person name="Li Y."/>
        </authorList>
    </citation>
    <scope>NUCLEOTIDE SEQUENCE [LARGE SCALE GENOMIC DNA]</scope>
    <source>
        <strain evidence="2 3">Y35</strain>
    </source>
</reference>
<dbReference type="RefSeq" id="WP_160979052.1">
    <property type="nucleotide sequence ID" value="NZ_WVHK01000031.1"/>
</dbReference>
<dbReference type="EMBL" id="WVHK01000031">
    <property type="protein sequence ID" value="MXV19958.1"/>
    <property type="molecule type" value="Genomic_DNA"/>
</dbReference>
<feature type="transmembrane region" description="Helical" evidence="1">
    <location>
        <begin position="51"/>
        <end position="70"/>
    </location>
</feature>
<keyword evidence="1" id="KW-1133">Transmembrane helix</keyword>